<feature type="region of interest" description="Disordered" evidence="3">
    <location>
        <begin position="292"/>
        <end position="314"/>
    </location>
</feature>
<dbReference type="Pfam" id="PF00589">
    <property type="entry name" value="Phage_integrase"/>
    <property type="match status" value="1"/>
</dbReference>
<dbReference type="GO" id="GO:0006310">
    <property type="term" value="P:DNA recombination"/>
    <property type="evidence" value="ECO:0007669"/>
    <property type="project" value="UniProtKB-KW"/>
</dbReference>
<evidence type="ECO:0000313" key="5">
    <source>
        <dbReference type="EMBL" id="MCW8345968.1"/>
    </source>
</evidence>
<dbReference type="GO" id="GO:0015074">
    <property type="term" value="P:DNA integration"/>
    <property type="evidence" value="ECO:0007669"/>
    <property type="project" value="InterPro"/>
</dbReference>
<dbReference type="InterPro" id="IPR011010">
    <property type="entry name" value="DNA_brk_join_enz"/>
</dbReference>
<feature type="compositionally biased region" description="Basic and acidic residues" evidence="3">
    <location>
        <begin position="303"/>
        <end position="314"/>
    </location>
</feature>
<dbReference type="InterPro" id="IPR013762">
    <property type="entry name" value="Integrase-like_cat_sf"/>
</dbReference>
<name>A0A9X3HW77_9VIBR</name>
<evidence type="ECO:0000256" key="1">
    <source>
        <dbReference type="ARBA" id="ARBA00023125"/>
    </source>
</evidence>
<dbReference type="GO" id="GO:0003677">
    <property type="term" value="F:DNA binding"/>
    <property type="evidence" value="ECO:0007669"/>
    <property type="project" value="UniProtKB-KW"/>
</dbReference>
<dbReference type="RefSeq" id="WP_265674373.1">
    <property type="nucleotide sequence ID" value="NZ_JAKRRY010000008.1"/>
</dbReference>
<sequence>MKKDIPLITERHQVNKFKSILVDSITPAQFNELTSCYYSKSSLLALSKDWRLFNEFCRLNGVSSIPASVTAVRRFLDKERHSRKYSTLKRYTVTIGVVHTVLGFKDPTKGREIGLSLNEIRIAGADKVKETNAFTENHLSDLHALLSTSPEPRDRRDLAIYYVMYECALKRKDLRQLTQGHVETLDGTSYLHIDGTRYVLSHTAASMLVAWLDCNPYTPLFVSIDRHGNMKDGVLDDSSIYRILRRASELLNLPDYRRFSSQSGRVGAVKKLWSEGYKVRDIQEFGRWASPAMPLQYTGNPESSEKEKSKFKPS</sequence>
<gene>
    <name evidence="5" type="ORF">MD535_08100</name>
</gene>
<dbReference type="InterPro" id="IPR002104">
    <property type="entry name" value="Integrase_catalytic"/>
</dbReference>
<evidence type="ECO:0000259" key="4">
    <source>
        <dbReference type="PROSITE" id="PS51898"/>
    </source>
</evidence>
<keyword evidence="1" id="KW-0238">DNA-binding</keyword>
<dbReference type="SUPFAM" id="SSF47823">
    <property type="entry name" value="lambda integrase-like, N-terminal domain"/>
    <property type="match status" value="1"/>
</dbReference>
<evidence type="ECO:0000256" key="3">
    <source>
        <dbReference type="SAM" id="MobiDB-lite"/>
    </source>
</evidence>
<organism evidence="5 6">
    <name type="scientific">Vibrio qingdaonensis</name>
    <dbReference type="NCBI Taxonomy" id="2829491"/>
    <lineage>
        <taxon>Bacteria</taxon>
        <taxon>Pseudomonadati</taxon>
        <taxon>Pseudomonadota</taxon>
        <taxon>Gammaproteobacteria</taxon>
        <taxon>Vibrionales</taxon>
        <taxon>Vibrionaceae</taxon>
        <taxon>Vibrio</taxon>
    </lineage>
</organism>
<comment type="caution">
    <text evidence="5">The sequence shown here is derived from an EMBL/GenBank/DDBJ whole genome shotgun (WGS) entry which is preliminary data.</text>
</comment>
<dbReference type="PROSITE" id="PS51898">
    <property type="entry name" value="TYR_RECOMBINASE"/>
    <property type="match status" value="1"/>
</dbReference>
<feature type="domain" description="Tyr recombinase" evidence="4">
    <location>
        <begin position="129"/>
        <end position="312"/>
    </location>
</feature>
<dbReference type="Gene3D" id="1.10.150.130">
    <property type="match status" value="1"/>
</dbReference>
<dbReference type="EMBL" id="JAKRRY010000008">
    <property type="protein sequence ID" value="MCW8345968.1"/>
    <property type="molecule type" value="Genomic_DNA"/>
</dbReference>
<dbReference type="Proteomes" id="UP001155587">
    <property type="component" value="Unassembled WGS sequence"/>
</dbReference>
<evidence type="ECO:0000256" key="2">
    <source>
        <dbReference type="ARBA" id="ARBA00023172"/>
    </source>
</evidence>
<protein>
    <submittedName>
        <fullName evidence="5">Tyrosine-type recombinase/integrase</fullName>
    </submittedName>
</protein>
<dbReference type="AlphaFoldDB" id="A0A9X3HW77"/>
<dbReference type="Gene3D" id="1.10.443.10">
    <property type="entry name" value="Intergrase catalytic core"/>
    <property type="match status" value="1"/>
</dbReference>
<keyword evidence="2" id="KW-0233">DNA recombination</keyword>
<reference evidence="5" key="1">
    <citation type="submission" date="2022-02" db="EMBL/GenBank/DDBJ databases">
        <title>Vibrio sp. nov, a new bacterium isolated from seawater.</title>
        <authorList>
            <person name="Yuan Y."/>
        </authorList>
    </citation>
    <scope>NUCLEOTIDE SEQUENCE</scope>
    <source>
        <strain evidence="5">ZSDZ65</strain>
    </source>
</reference>
<dbReference type="SUPFAM" id="SSF56349">
    <property type="entry name" value="DNA breaking-rejoining enzymes"/>
    <property type="match status" value="1"/>
</dbReference>
<evidence type="ECO:0000313" key="6">
    <source>
        <dbReference type="Proteomes" id="UP001155587"/>
    </source>
</evidence>
<accession>A0A9X3HW77</accession>
<keyword evidence="6" id="KW-1185">Reference proteome</keyword>
<proteinExistence type="predicted"/>
<dbReference type="InterPro" id="IPR010998">
    <property type="entry name" value="Integrase_recombinase_N"/>
</dbReference>